<protein>
    <submittedName>
        <fullName evidence="1">Uncharacterized protein</fullName>
    </submittedName>
</protein>
<gene>
    <name evidence="1" type="ORF">LCGC14_0993420</name>
</gene>
<comment type="caution">
    <text evidence="1">The sequence shown here is derived from an EMBL/GenBank/DDBJ whole genome shotgun (WGS) entry which is preliminary data.</text>
</comment>
<organism evidence="1">
    <name type="scientific">marine sediment metagenome</name>
    <dbReference type="NCBI Taxonomy" id="412755"/>
    <lineage>
        <taxon>unclassified sequences</taxon>
        <taxon>metagenomes</taxon>
        <taxon>ecological metagenomes</taxon>
    </lineage>
</organism>
<dbReference type="EMBL" id="LAZR01003791">
    <property type="protein sequence ID" value="KKN14713.1"/>
    <property type="molecule type" value="Genomic_DNA"/>
</dbReference>
<evidence type="ECO:0000313" key="1">
    <source>
        <dbReference type="EMBL" id="KKN14713.1"/>
    </source>
</evidence>
<reference evidence="1" key="1">
    <citation type="journal article" date="2015" name="Nature">
        <title>Complex archaea that bridge the gap between prokaryotes and eukaryotes.</title>
        <authorList>
            <person name="Spang A."/>
            <person name="Saw J.H."/>
            <person name="Jorgensen S.L."/>
            <person name="Zaremba-Niedzwiedzka K."/>
            <person name="Martijn J."/>
            <person name="Lind A.E."/>
            <person name="van Eijk R."/>
            <person name="Schleper C."/>
            <person name="Guy L."/>
            <person name="Ettema T.J."/>
        </authorList>
    </citation>
    <scope>NUCLEOTIDE SEQUENCE</scope>
</reference>
<name>A0A0F9RBJ6_9ZZZZ</name>
<dbReference type="AlphaFoldDB" id="A0A0F9RBJ6"/>
<accession>A0A0F9RBJ6</accession>
<proteinExistence type="predicted"/>
<sequence>MADTRVYDLDDKMSTLSTVAKQARRVLRIVRELQRHETDMIAESAPYENVVATIQGGCIGLAAIADKMLFDLDLWVRGRDYAPSIRAGTTWAVDFEFDVAAKTILVNIPGSAEVQPFRFFQATDQIRITNSEQDRRDYIEATGNSNEQEDGGTKGLNNDGIYRIASVDAPNQLITLNQALIWDNEDTAYHASEPVENRPDNDQQAWVTLYSRVY</sequence>